<feature type="binding site" evidence="12">
    <location>
        <position position="197"/>
    </location>
    <ligand>
        <name>NAD(+)</name>
        <dbReference type="ChEBI" id="CHEBI:57540"/>
    </ligand>
</feature>
<feature type="binding site" evidence="12">
    <location>
        <position position="256"/>
    </location>
    <ligand>
        <name>NAD(+)</name>
        <dbReference type="ChEBI" id="CHEBI:57540"/>
    </ligand>
</feature>
<evidence type="ECO:0000256" key="13">
    <source>
        <dbReference type="PIRSR" id="PIRSR000350-4"/>
    </source>
</evidence>
<feature type="binding site" evidence="12">
    <location>
        <begin position="174"/>
        <end position="181"/>
    </location>
    <ligand>
        <name>NAD(+)</name>
        <dbReference type="ChEBI" id="CHEBI:57540"/>
    </ligand>
</feature>
<evidence type="ECO:0000256" key="4">
    <source>
        <dbReference type="ARBA" id="ARBA00022630"/>
    </source>
</evidence>
<feature type="binding site" evidence="12">
    <location>
        <begin position="137"/>
        <end position="139"/>
    </location>
    <ligand>
        <name>FAD</name>
        <dbReference type="ChEBI" id="CHEBI:57692"/>
    </ligand>
</feature>
<dbReference type="SUPFAM" id="SSF51905">
    <property type="entry name" value="FAD/NAD(P)-binding domain"/>
    <property type="match status" value="1"/>
</dbReference>
<dbReference type="PRINTS" id="PR00368">
    <property type="entry name" value="FADPNR"/>
</dbReference>
<dbReference type="InterPro" id="IPR006258">
    <property type="entry name" value="Lipoamide_DH"/>
</dbReference>
<dbReference type="GO" id="GO:0004148">
    <property type="term" value="F:dihydrolipoyl dehydrogenase (NADH) activity"/>
    <property type="evidence" value="ECO:0007669"/>
    <property type="project" value="UniProtKB-EC"/>
</dbReference>
<evidence type="ECO:0000256" key="12">
    <source>
        <dbReference type="PIRSR" id="PIRSR000350-3"/>
    </source>
</evidence>
<evidence type="ECO:0000256" key="8">
    <source>
        <dbReference type="ARBA" id="ARBA00023157"/>
    </source>
</evidence>
<keyword evidence="7 12" id="KW-0520">NAD</keyword>
<dbReference type="Proteomes" id="UP000051451">
    <property type="component" value="Unassembled WGS sequence"/>
</dbReference>
<dbReference type="GeneID" id="98318930"/>
<evidence type="ECO:0000313" key="17">
    <source>
        <dbReference type="EMBL" id="KRM06036.1"/>
    </source>
</evidence>
<evidence type="ECO:0000256" key="11">
    <source>
        <dbReference type="PIRSR" id="PIRSR000350-2"/>
    </source>
</evidence>
<feature type="domain" description="FAD/NAD(P)-binding" evidence="16">
    <location>
        <begin position="4"/>
        <end position="311"/>
    </location>
</feature>
<comment type="caution">
    <text evidence="17">The sequence shown here is derived from an EMBL/GenBank/DDBJ whole genome shotgun (WGS) entry which is preliminary data.</text>
</comment>
<keyword evidence="5 12" id="KW-0274">FAD</keyword>
<feature type="domain" description="Pyridine nucleotide-disulphide oxidoreductase dimerisation" evidence="15">
    <location>
        <begin position="331"/>
        <end position="439"/>
    </location>
</feature>
<protein>
    <recommendedName>
        <fullName evidence="3 14">Dihydrolipoyl dehydrogenase</fullName>
        <ecNumber evidence="2 14">1.8.1.4</ecNumber>
    </recommendedName>
</protein>
<keyword evidence="9 14" id="KW-0676">Redox-active center</keyword>
<dbReference type="RefSeq" id="WP_057871661.1">
    <property type="nucleotide sequence ID" value="NZ_AZGB01000016.1"/>
</dbReference>
<dbReference type="Pfam" id="PF02852">
    <property type="entry name" value="Pyr_redox_dim"/>
    <property type="match status" value="1"/>
</dbReference>
<evidence type="ECO:0000256" key="3">
    <source>
        <dbReference type="ARBA" id="ARBA00016961"/>
    </source>
</evidence>
<dbReference type="FunFam" id="3.30.390.30:FF:000001">
    <property type="entry name" value="Dihydrolipoyl dehydrogenase"/>
    <property type="match status" value="1"/>
</dbReference>
<organism evidence="17 18">
    <name type="scientific">Liquorilactobacillus ghanensis DSM 18630</name>
    <dbReference type="NCBI Taxonomy" id="1423750"/>
    <lineage>
        <taxon>Bacteria</taxon>
        <taxon>Bacillati</taxon>
        <taxon>Bacillota</taxon>
        <taxon>Bacilli</taxon>
        <taxon>Lactobacillales</taxon>
        <taxon>Lactobacillaceae</taxon>
        <taxon>Liquorilactobacillus</taxon>
    </lineage>
</organism>
<evidence type="ECO:0000256" key="7">
    <source>
        <dbReference type="ARBA" id="ARBA00023027"/>
    </source>
</evidence>
<dbReference type="Gene3D" id="3.30.390.30">
    <property type="match status" value="1"/>
</dbReference>
<dbReference type="InterPro" id="IPR012999">
    <property type="entry name" value="Pyr_OxRdtase_I_AS"/>
</dbReference>
<keyword evidence="12" id="KW-0547">Nucleotide-binding</keyword>
<feature type="disulfide bond" description="Redox-active" evidence="13">
    <location>
        <begin position="41"/>
        <end position="46"/>
    </location>
</feature>
<dbReference type="InterPro" id="IPR004099">
    <property type="entry name" value="Pyr_nucl-diS_OxRdtase_dimer"/>
</dbReference>
<dbReference type="AlphaFoldDB" id="A0A0R1VRS7"/>
<dbReference type="OrthoDB" id="9800167at2"/>
<dbReference type="PANTHER" id="PTHR22912:SF151">
    <property type="entry name" value="DIHYDROLIPOYL DEHYDROGENASE, MITOCHONDRIAL"/>
    <property type="match status" value="1"/>
</dbReference>
<reference evidence="17 18" key="1">
    <citation type="journal article" date="2015" name="Genome Announc.">
        <title>Expanding the biotechnology potential of lactobacilli through comparative genomics of 213 strains and associated genera.</title>
        <authorList>
            <person name="Sun Z."/>
            <person name="Harris H.M."/>
            <person name="McCann A."/>
            <person name="Guo C."/>
            <person name="Argimon S."/>
            <person name="Zhang W."/>
            <person name="Yang X."/>
            <person name="Jeffery I.B."/>
            <person name="Cooney J.C."/>
            <person name="Kagawa T.F."/>
            <person name="Liu W."/>
            <person name="Song Y."/>
            <person name="Salvetti E."/>
            <person name="Wrobel A."/>
            <person name="Rasinkangas P."/>
            <person name="Parkhill J."/>
            <person name="Rea M.C."/>
            <person name="O'Sullivan O."/>
            <person name="Ritari J."/>
            <person name="Douillard F.P."/>
            <person name="Paul Ross R."/>
            <person name="Yang R."/>
            <person name="Briner A.E."/>
            <person name="Felis G.E."/>
            <person name="de Vos W.M."/>
            <person name="Barrangou R."/>
            <person name="Klaenhammer T.R."/>
            <person name="Caufield P.W."/>
            <person name="Cui Y."/>
            <person name="Zhang H."/>
            <person name="O'Toole P.W."/>
        </authorList>
    </citation>
    <scope>NUCLEOTIDE SEQUENCE [LARGE SCALE GENOMIC DNA]</scope>
    <source>
        <strain evidence="17 18">DSM 18630</strain>
    </source>
</reference>
<comment type="catalytic activity">
    <reaction evidence="10 14">
        <text>N(6)-[(R)-dihydrolipoyl]-L-lysyl-[protein] + NAD(+) = N(6)-[(R)-lipoyl]-L-lysyl-[protein] + NADH + H(+)</text>
        <dbReference type="Rhea" id="RHEA:15045"/>
        <dbReference type="Rhea" id="RHEA-COMP:10474"/>
        <dbReference type="Rhea" id="RHEA-COMP:10475"/>
        <dbReference type="ChEBI" id="CHEBI:15378"/>
        <dbReference type="ChEBI" id="CHEBI:57540"/>
        <dbReference type="ChEBI" id="CHEBI:57945"/>
        <dbReference type="ChEBI" id="CHEBI:83099"/>
        <dbReference type="ChEBI" id="CHEBI:83100"/>
        <dbReference type="EC" id="1.8.1.4"/>
    </reaction>
</comment>
<proteinExistence type="inferred from homology"/>
<evidence type="ECO:0000313" key="18">
    <source>
        <dbReference type="Proteomes" id="UP000051451"/>
    </source>
</evidence>
<dbReference type="EC" id="1.8.1.4" evidence="2 14"/>
<keyword evidence="18" id="KW-1185">Reference proteome</keyword>
<keyword evidence="4 14" id="KW-0285">Flavoprotein</keyword>
<dbReference type="GO" id="GO:0005737">
    <property type="term" value="C:cytoplasm"/>
    <property type="evidence" value="ECO:0007669"/>
    <property type="project" value="UniProtKB-ARBA"/>
</dbReference>
<dbReference type="SUPFAM" id="SSF55424">
    <property type="entry name" value="FAD/NAD-linked reductases, dimerisation (C-terminal) domain"/>
    <property type="match status" value="1"/>
</dbReference>
<dbReference type="InterPro" id="IPR016156">
    <property type="entry name" value="FAD/NAD-linked_Rdtase_dimer_sf"/>
</dbReference>
<sequence>MKQFDVIVVGAGPGGYVAAIRAAQQGKKVAVVERQAVGGACLNVGCIPSKTYLTHSHWVLTAQQAKENGIALTLGEIDFAKLVKRKDQVVAGLQMGIKQLFKRHKISLFNGEAKLLGKNRLQVGNEQLQALDLLLATGSHPFIPSIKGLDQVDYLTTDTIFSLQKLPQNLVIIGGGVIAIELAFAFQPLGCQVTVLEVAPDILLTEDPAARELIKQRLRQLGTIVKTGVKLQQISQTNIISSAGTFTFDQLLVATGRRADLTLAQQLQLQLDETKRFVKVDRHYQTSQAHVYAIGDLIGGYQLAHAASAEGLRAVAAICQQPQAPVAARQIPRCVYTFPEIASFGLNEQQAQAAGYQVEIKQVPLAANGRAMASLATAGFIKIISEKQYHEILGAVIVGENATELIHILLTAAAAEATADELAEIVFAHPTLAEAIGETANAIMGQAIHG</sequence>
<evidence type="ECO:0000256" key="10">
    <source>
        <dbReference type="ARBA" id="ARBA00049187"/>
    </source>
</evidence>
<keyword evidence="8" id="KW-1015">Disulfide bond</keyword>
<comment type="similarity">
    <text evidence="1 14">Belongs to the class-I pyridine nucleotide-disulfide oxidoreductase family.</text>
</comment>
<accession>A0A0R1VRS7</accession>
<gene>
    <name evidence="17" type="ORF">FC89_GL000903</name>
</gene>
<dbReference type="PRINTS" id="PR00411">
    <property type="entry name" value="PNDRDTASEI"/>
</dbReference>
<evidence type="ECO:0000256" key="9">
    <source>
        <dbReference type="ARBA" id="ARBA00023284"/>
    </source>
</evidence>
<evidence type="ECO:0000259" key="15">
    <source>
        <dbReference type="Pfam" id="PF02852"/>
    </source>
</evidence>
<dbReference type="InterPro" id="IPR050151">
    <property type="entry name" value="Class-I_Pyr_Nuc-Dis_Oxidored"/>
</dbReference>
<dbReference type="GO" id="GO:0050660">
    <property type="term" value="F:flavin adenine dinucleotide binding"/>
    <property type="evidence" value="ECO:0007669"/>
    <property type="project" value="InterPro"/>
</dbReference>
<evidence type="ECO:0000256" key="6">
    <source>
        <dbReference type="ARBA" id="ARBA00023002"/>
    </source>
</evidence>
<dbReference type="InterPro" id="IPR023753">
    <property type="entry name" value="FAD/NAD-binding_dom"/>
</dbReference>
<dbReference type="PIRSF" id="PIRSF000350">
    <property type="entry name" value="Mercury_reductase_MerA"/>
    <property type="match status" value="1"/>
</dbReference>
<name>A0A0R1VRS7_9LACO</name>
<comment type="miscellaneous">
    <text evidence="14">The active site is a redox-active disulfide bond.</text>
</comment>
<dbReference type="PANTHER" id="PTHR22912">
    <property type="entry name" value="DISULFIDE OXIDOREDUCTASE"/>
    <property type="match status" value="1"/>
</dbReference>
<dbReference type="Gene3D" id="3.50.50.60">
    <property type="entry name" value="FAD/NAD(P)-binding domain"/>
    <property type="match status" value="2"/>
</dbReference>
<dbReference type="NCBIfam" id="TIGR01350">
    <property type="entry name" value="lipoamide_DH"/>
    <property type="match status" value="1"/>
</dbReference>
<dbReference type="PROSITE" id="PS00076">
    <property type="entry name" value="PYRIDINE_REDOX_1"/>
    <property type="match status" value="1"/>
</dbReference>
<evidence type="ECO:0000256" key="1">
    <source>
        <dbReference type="ARBA" id="ARBA00007532"/>
    </source>
</evidence>
<keyword evidence="6 14" id="KW-0560">Oxidoreductase</keyword>
<feature type="active site" description="Proton acceptor" evidence="11">
    <location>
        <position position="429"/>
    </location>
</feature>
<dbReference type="InterPro" id="IPR001100">
    <property type="entry name" value="Pyr_nuc-diS_OxRdtase"/>
</dbReference>
<evidence type="ECO:0000256" key="14">
    <source>
        <dbReference type="RuleBase" id="RU003692"/>
    </source>
</evidence>
<dbReference type="Pfam" id="PF07992">
    <property type="entry name" value="Pyr_redox_2"/>
    <property type="match status" value="1"/>
</dbReference>
<feature type="binding site" evidence="12">
    <location>
        <position position="296"/>
    </location>
    <ligand>
        <name>FAD</name>
        <dbReference type="ChEBI" id="CHEBI:57692"/>
    </ligand>
</feature>
<feature type="binding site" evidence="12">
    <location>
        <position position="50"/>
    </location>
    <ligand>
        <name>FAD</name>
        <dbReference type="ChEBI" id="CHEBI:57692"/>
    </ligand>
</feature>
<comment type="cofactor">
    <cofactor evidence="12 14">
        <name>FAD</name>
        <dbReference type="ChEBI" id="CHEBI:57692"/>
    </cofactor>
    <text evidence="12 14">Binds 1 FAD per subunit.</text>
</comment>
<evidence type="ECO:0000256" key="5">
    <source>
        <dbReference type="ARBA" id="ARBA00022827"/>
    </source>
</evidence>
<dbReference type="STRING" id="1423750.FC89_GL000903"/>
<dbReference type="PATRIC" id="fig|1423750.3.peg.927"/>
<evidence type="ECO:0000256" key="2">
    <source>
        <dbReference type="ARBA" id="ARBA00012608"/>
    </source>
</evidence>
<dbReference type="GO" id="GO:0006103">
    <property type="term" value="P:2-oxoglutarate metabolic process"/>
    <property type="evidence" value="ECO:0007669"/>
    <property type="project" value="TreeGrafter"/>
</dbReference>
<evidence type="ECO:0000259" key="16">
    <source>
        <dbReference type="Pfam" id="PF07992"/>
    </source>
</evidence>
<dbReference type="EMBL" id="AZGB01000016">
    <property type="protein sequence ID" value="KRM06036.1"/>
    <property type="molecule type" value="Genomic_DNA"/>
</dbReference>
<dbReference type="InterPro" id="IPR036188">
    <property type="entry name" value="FAD/NAD-bd_sf"/>
</dbReference>